<evidence type="ECO:0000256" key="8">
    <source>
        <dbReference type="ARBA" id="ARBA00054674"/>
    </source>
</evidence>
<comment type="subcellular location">
    <subcellularLocation>
        <location evidence="2">Cytoplasm</location>
    </subcellularLocation>
</comment>
<evidence type="ECO:0000313" key="13">
    <source>
        <dbReference type="EMBL" id="KAL0270165.1"/>
    </source>
</evidence>
<dbReference type="NCBIfam" id="TIGR00052">
    <property type="entry name" value="nudix-type nucleoside diphosphatase, YffH/AdpP family"/>
    <property type="match status" value="1"/>
</dbReference>
<gene>
    <name evidence="13" type="ORF">PYX00_007658</name>
</gene>
<protein>
    <recommendedName>
        <fullName evidence="10">Uridine diphosphate glucose pyrophosphatase NUDT14</fullName>
        <ecNumber evidence="9">3.6.1.45</ecNumber>
    </recommendedName>
    <alternativeName>
        <fullName evidence="11">Nucleoside diphosphate-linked moiety X motif 14</fullName>
    </alternativeName>
</protein>
<dbReference type="EMBL" id="JARGDH010000004">
    <property type="protein sequence ID" value="KAL0270165.1"/>
    <property type="molecule type" value="Genomic_DNA"/>
</dbReference>
<accession>A0AAW2HK31</accession>
<keyword evidence="4" id="KW-0963">Cytoplasm</keyword>
<dbReference type="GO" id="GO:0046872">
    <property type="term" value="F:metal ion binding"/>
    <property type="evidence" value="ECO:0007669"/>
    <property type="project" value="InterPro"/>
</dbReference>
<dbReference type="AlphaFoldDB" id="A0AAW2HK31"/>
<reference evidence="13" key="1">
    <citation type="journal article" date="2024" name="Gigascience">
        <title>Chromosome-level genome of the poultry shaft louse Menopon gallinae provides insight into the host-switching and adaptive evolution of parasitic lice.</title>
        <authorList>
            <person name="Xu Y."/>
            <person name="Ma L."/>
            <person name="Liu S."/>
            <person name="Liang Y."/>
            <person name="Liu Q."/>
            <person name="He Z."/>
            <person name="Tian L."/>
            <person name="Duan Y."/>
            <person name="Cai W."/>
            <person name="Li H."/>
            <person name="Song F."/>
        </authorList>
    </citation>
    <scope>NUCLEOTIDE SEQUENCE</scope>
    <source>
        <strain evidence="13">Cailab_2023a</strain>
    </source>
</reference>
<evidence type="ECO:0000256" key="9">
    <source>
        <dbReference type="ARBA" id="ARBA00066480"/>
    </source>
</evidence>
<comment type="subunit">
    <text evidence="3">Homodimer.</text>
</comment>
<evidence type="ECO:0000256" key="2">
    <source>
        <dbReference type="ARBA" id="ARBA00004496"/>
    </source>
</evidence>
<evidence type="ECO:0000256" key="5">
    <source>
        <dbReference type="ARBA" id="ARBA00022801"/>
    </source>
</evidence>
<sequence>MIEDESFKPRDSVGKMKIVPLTHSPYLKPFRAEFEMNGRKRFWDMLKIHDSVSVLLFNVSRRVLILVRQFRPAMYIHQIPSVDIDSEIDPEKHDLRMGYSLELCAGLVDKDFSLEEIARQEVLEECGYDIPVDSLKKVHSYRGVGITGQKGTIFYAEVTDEQKVSEGGGLREEGESIEVVEMTIPSIKKYISNVDILSPAVFVSAIQWFLSEICCE</sequence>
<organism evidence="13">
    <name type="scientific">Menopon gallinae</name>
    <name type="common">poultry shaft louse</name>
    <dbReference type="NCBI Taxonomy" id="328185"/>
    <lineage>
        <taxon>Eukaryota</taxon>
        <taxon>Metazoa</taxon>
        <taxon>Ecdysozoa</taxon>
        <taxon>Arthropoda</taxon>
        <taxon>Hexapoda</taxon>
        <taxon>Insecta</taxon>
        <taxon>Pterygota</taxon>
        <taxon>Neoptera</taxon>
        <taxon>Paraneoptera</taxon>
        <taxon>Psocodea</taxon>
        <taxon>Troctomorpha</taxon>
        <taxon>Phthiraptera</taxon>
        <taxon>Amblycera</taxon>
        <taxon>Menoponidae</taxon>
        <taxon>Menopon</taxon>
    </lineage>
</organism>
<name>A0AAW2HK31_9NEOP</name>
<evidence type="ECO:0000256" key="4">
    <source>
        <dbReference type="ARBA" id="ARBA00022490"/>
    </source>
</evidence>
<dbReference type="PROSITE" id="PS51462">
    <property type="entry name" value="NUDIX"/>
    <property type="match status" value="1"/>
</dbReference>
<evidence type="ECO:0000259" key="12">
    <source>
        <dbReference type="PROSITE" id="PS51462"/>
    </source>
</evidence>
<evidence type="ECO:0000256" key="3">
    <source>
        <dbReference type="ARBA" id="ARBA00011738"/>
    </source>
</evidence>
<evidence type="ECO:0000256" key="6">
    <source>
        <dbReference type="ARBA" id="ARBA00022842"/>
    </source>
</evidence>
<dbReference type="Gene3D" id="3.90.79.10">
    <property type="entry name" value="Nucleoside Triphosphate Pyrophosphohydrolase"/>
    <property type="match status" value="1"/>
</dbReference>
<dbReference type="InterPro" id="IPR015797">
    <property type="entry name" value="NUDIX_hydrolase-like_dom_sf"/>
</dbReference>
<comment type="caution">
    <text evidence="13">The sequence shown here is derived from an EMBL/GenBank/DDBJ whole genome shotgun (WGS) entry which is preliminary data.</text>
</comment>
<evidence type="ECO:0000256" key="10">
    <source>
        <dbReference type="ARBA" id="ARBA00071467"/>
    </source>
</evidence>
<dbReference type="GO" id="GO:0005737">
    <property type="term" value="C:cytoplasm"/>
    <property type="evidence" value="ECO:0007669"/>
    <property type="project" value="UniProtKB-SubCell"/>
</dbReference>
<dbReference type="PANTHER" id="PTHR11839">
    <property type="entry name" value="UDP/ADP-SUGAR PYROPHOSPHATASE"/>
    <property type="match status" value="1"/>
</dbReference>
<evidence type="ECO:0000256" key="1">
    <source>
        <dbReference type="ARBA" id="ARBA00001946"/>
    </source>
</evidence>
<dbReference type="GO" id="GO:0006753">
    <property type="term" value="P:nucleoside phosphate metabolic process"/>
    <property type="evidence" value="ECO:0007669"/>
    <property type="project" value="TreeGrafter"/>
</dbReference>
<dbReference type="GO" id="GO:0008768">
    <property type="term" value="F:UDP-sugar diphosphatase activity"/>
    <property type="evidence" value="ECO:0007669"/>
    <property type="project" value="UniProtKB-EC"/>
</dbReference>
<dbReference type="EC" id="3.6.1.45" evidence="9"/>
<dbReference type="FunFam" id="3.90.79.10:FF:000035">
    <property type="entry name" value="Uridine diphosphate glucose pyrophosphatase"/>
    <property type="match status" value="1"/>
</dbReference>
<comment type="function">
    <text evidence="8">Hydrolyzes UDP-glucose to glucose 1-phosphate and UMP and ADP-ribose to ribose 5-phosphate and AMP. The physiological substrate is probably UDP-glucose. Poor activity on other substrates such as ADP-glucose, CDP-glucose, GDP-glucose and GDP-mannose.</text>
</comment>
<keyword evidence="6" id="KW-0460">Magnesium</keyword>
<keyword evidence="5" id="KW-0378">Hydrolase</keyword>
<feature type="domain" description="Nudix hydrolase" evidence="12">
    <location>
        <begin position="47"/>
        <end position="210"/>
    </location>
</feature>
<comment type="cofactor">
    <cofactor evidence="1">
        <name>Mg(2+)</name>
        <dbReference type="ChEBI" id="CHEBI:18420"/>
    </cofactor>
</comment>
<evidence type="ECO:0000256" key="11">
    <source>
        <dbReference type="ARBA" id="ARBA00080475"/>
    </source>
</evidence>
<evidence type="ECO:0000256" key="7">
    <source>
        <dbReference type="ARBA" id="ARBA00051086"/>
    </source>
</evidence>
<dbReference type="PANTHER" id="PTHR11839:SF15">
    <property type="entry name" value="URIDINE DIPHOSPHATE GLUCOSE PYROPHOSPHATASE NUDT14"/>
    <property type="match status" value="1"/>
</dbReference>
<dbReference type="GO" id="GO:0019693">
    <property type="term" value="P:ribose phosphate metabolic process"/>
    <property type="evidence" value="ECO:0007669"/>
    <property type="project" value="TreeGrafter"/>
</dbReference>
<dbReference type="SUPFAM" id="SSF55811">
    <property type="entry name" value="Nudix"/>
    <property type="match status" value="1"/>
</dbReference>
<dbReference type="InterPro" id="IPR004385">
    <property type="entry name" value="NDP_pyrophosphatase"/>
</dbReference>
<dbReference type="InterPro" id="IPR000086">
    <property type="entry name" value="NUDIX_hydrolase_dom"/>
</dbReference>
<proteinExistence type="predicted"/>
<dbReference type="CDD" id="cd18887">
    <property type="entry name" value="NUDIX_UGPPase_Nudt14"/>
    <property type="match status" value="1"/>
</dbReference>
<comment type="catalytic activity">
    <reaction evidence="7">
        <text>UDP-sugar + H2O = UMP + alpha-D-aldose 1-phosphate.</text>
        <dbReference type="EC" id="3.6.1.45"/>
    </reaction>
</comment>